<evidence type="ECO:0000313" key="3">
    <source>
        <dbReference type="Proteomes" id="UP000886998"/>
    </source>
</evidence>
<accession>A0A8X7CNV5</accession>
<comment type="caution">
    <text evidence="2">The sequence shown here is derived from an EMBL/GenBank/DDBJ whole genome shotgun (WGS) entry which is preliminary data.</text>
</comment>
<dbReference type="GO" id="GO:0043565">
    <property type="term" value="F:sequence-specific DNA binding"/>
    <property type="evidence" value="ECO:0007669"/>
    <property type="project" value="TreeGrafter"/>
</dbReference>
<dbReference type="OrthoDB" id="10057240at2759"/>
<dbReference type="EMBL" id="BMAV01018376">
    <property type="protein sequence ID" value="GFY70702.1"/>
    <property type="molecule type" value="Genomic_DNA"/>
</dbReference>
<dbReference type="PANTHER" id="PTHR47055">
    <property type="entry name" value="DDE_TNP_1_7 DOMAIN-CONTAINING PROTEIN"/>
    <property type="match status" value="1"/>
</dbReference>
<dbReference type="Proteomes" id="UP000886998">
    <property type="component" value="Unassembled WGS sequence"/>
</dbReference>
<name>A0A8X7CNV5_9ARAC</name>
<proteinExistence type="predicted"/>
<evidence type="ECO:0000313" key="2">
    <source>
        <dbReference type="EMBL" id="GFY70702.1"/>
    </source>
</evidence>
<dbReference type="AlphaFoldDB" id="A0A8X7CNV5"/>
<dbReference type="Pfam" id="PF13843">
    <property type="entry name" value="DDE_Tnp_1_7"/>
    <property type="match status" value="1"/>
</dbReference>
<organism evidence="2 3">
    <name type="scientific">Trichonephila inaurata madagascariensis</name>
    <dbReference type="NCBI Taxonomy" id="2747483"/>
    <lineage>
        <taxon>Eukaryota</taxon>
        <taxon>Metazoa</taxon>
        <taxon>Ecdysozoa</taxon>
        <taxon>Arthropoda</taxon>
        <taxon>Chelicerata</taxon>
        <taxon>Arachnida</taxon>
        <taxon>Araneae</taxon>
        <taxon>Araneomorphae</taxon>
        <taxon>Entelegynae</taxon>
        <taxon>Araneoidea</taxon>
        <taxon>Nephilidae</taxon>
        <taxon>Trichonephila</taxon>
        <taxon>Trichonephila inaurata</taxon>
    </lineage>
</organism>
<feature type="domain" description="PiggyBac transposable element-derived protein" evidence="1">
    <location>
        <begin position="53"/>
        <end position="181"/>
    </location>
</feature>
<evidence type="ECO:0000259" key="1">
    <source>
        <dbReference type="Pfam" id="PF13843"/>
    </source>
</evidence>
<keyword evidence="3" id="KW-1185">Reference proteome</keyword>
<dbReference type="InterPro" id="IPR052638">
    <property type="entry name" value="PiggyBac_TE-derived"/>
</dbReference>
<protein>
    <submittedName>
        <fullName evidence="2">PiggyBac transposable element-derived protein 2</fullName>
    </submittedName>
</protein>
<gene>
    <name evidence="2" type="primary">X975_05648</name>
    <name evidence="2" type="ORF">TNIN_274271</name>
</gene>
<sequence length="182" mass="21741">MSWKKVFKTAEEAVEYLFLEELESEMIALPPEVDELTDDDTETLDPSVRDIAETEKYTKQWKNKPEFSLTEELKTFIGFLIFSGYHTLSSEHDYWSDEDLMVPIVKNSMTRNRYLEIKSMIHFDDNNEAKSQAYDRAFKIQKLITEMNVNFQKWGIFDKHLSIDDMMIQYYGHHYFKQYIKG</sequence>
<dbReference type="InterPro" id="IPR029526">
    <property type="entry name" value="PGBD"/>
</dbReference>
<dbReference type="PANTHER" id="PTHR47055:SF3">
    <property type="entry name" value="PHORBOL-ESTER_DAG-TYPE DOMAIN-CONTAINING PROTEIN"/>
    <property type="match status" value="1"/>
</dbReference>
<reference evidence="2" key="1">
    <citation type="submission" date="2020-08" db="EMBL/GenBank/DDBJ databases">
        <title>Multicomponent nature underlies the extraordinary mechanical properties of spider dragline silk.</title>
        <authorList>
            <person name="Kono N."/>
            <person name="Nakamura H."/>
            <person name="Mori M."/>
            <person name="Yoshida Y."/>
            <person name="Ohtoshi R."/>
            <person name="Malay A.D."/>
            <person name="Moran D.A.P."/>
            <person name="Tomita M."/>
            <person name="Numata K."/>
            <person name="Arakawa K."/>
        </authorList>
    </citation>
    <scope>NUCLEOTIDE SEQUENCE</scope>
</reference>